<dbReference type="GO" id="GO:0003700">
    <property type="term" value="F:DNA-binding transcription factor activity"/>
    <property type="evidence" value="ECO:0007669"/>
    <property type="project" value="TreeGrafter"/>
</dbReference>
<dbReference type="NCBIfam" id="TIGR00738">
    <property type="entry name" value="rrf2_super"/>
    <property type="match status" value="1"/>
</dbReference>
<comment type="caution">
    <text evidence="1">The sequence shown here is derived from an EMBL/GenBank/DDBJ whole genome shotgun (WGS) entry which is preliminary data.</text>
</comment>
<dbReference type="InterPro" id="IPR036390">
    <property type="entry name" value="WH_DNA-bd_sf"/>
</dbReference>
<protein>
    <recommendedName>
        <fullName evidence="3">Rrf2 family transcriptional regulator</fullName>
    </recommendedName>
</protein>
<gene>
    <name evidence="1" type="ORF">GCM10007028_10060</name>
</gene>
<name>A0A918V748_9FLAO</name>
<dbReference type="InterPro" id="IPR036388">
    <property type="entry name" value="WH-like_DNA-bd_sf"/>
</dbReference>
<proteinExistence type="predicted"/>
<dbReference type="SUPFAM" id="SSF46785">
    <property type="entry name" value="Winged helix' DNA-binding domain"/>
    <property type="match status" value="1"/>
</dbReference>
<dbReference type="InterPro" id="IPR000944">
    <property type="entry name" value="Tscrpt_reg_Rrf2"/>
</dbReference>
<dbReference type="GO" id="GO:0005829">
    <property type="term" value="C:cytosol"/>
    <property type="evidence" value="ECO:0007669"/>
    <property type="project" value="TreeGrafter"/>
</dbReference>
<organism evidence="1 2">
    <name type="scientific">Algibacter mikhailovii</name>
    <dbReference type="NCBI Taxonomy" id="425498"/>
    <lineage>
        <taxon>Bacteria</taxon>
        <taxon>Pseudomonadati</taxon>
        <taxon>Bacteroidota</taxon>
        <taxon>Flavobacteriia</taxon>
        <taxon>Flavobacteriales</taxon>
        <taxon>Flavobacteriaceae</taxon>
        <taxon>Algibacter</taxon>
    </lineage>
</organism>
<dbReference type="PANTHER" id="PTHR33221">
    <property type="entry name" value="WINGED HELIX-TURN-HELIX TRANSCRIPTIONAL REGULATOR, RRF2 FAMILY"/>
    <property type="match status" value="1"/>
</dbReference>
<dbReference type="PROSITE" id="PS51197">
    <property type="entry name" value="HTH_RRF2_2"/>
    <property type="match status" value="1"/>
</dbReference>
<evidence type="ECO:0000313" key="2">
    <source>
        <dbReference type="Proteomes" id="UP000636004"/>
    </source>
</evidence>
<dbReference type="PANTHER" id="PTHR33221:SF13">
    <property type="entry name" value="TRANSCRIPTIONAL REGULATOR-RELATED"/>
    <property type="match status" value="1"/>
</dbReference>
<evidence type="ECO:0008006" key="3">
    <source>
        <dbReference type="Google" id="ProtNLM"/>
    </source>
</evidence>
<accession>A0A918V748</accession>
<dbReference type="Pfam" id="PF02082">
    <property type="entry name" value="Rrf2"/>
    <property type="match status" value="1"/>
</dbReference>
<dbReference type="Gene3D" id="1.10.10.10">
    <property type="entry name" value="Winged helix-like DNA-binding domain superfamily/Winged helix DNA-binding domain"/>
    <property type="match status" value="1"/>
</dbReference>
<dbReference type="AlphaFoldDB" id="A0A918V748"/>
<sequence>MVKDITKPINVPKAYLAKLLQELVKEDIVSSTRGPGGGFYMSKQNNNQKVIRILDVIDGEKKLTNCLLSLEECHADKPCPLHNLLGPSRQNILNLLREKSISDLALAVKKGEAFLPL</sequence>
<keyword evidence="2" id="KW-1185">Reference proteome</keyword>
<reference evidence="1" key="2">
    <citation type="submission" date="2020-09" db="EMBL/GenBank/DDBJ databases">
        <authorList>
            <person name="Sun Q."/>
            <person name="Kim S."/>
        </authorList>
    </citation>
    <scope>NUCLEOTIDE SEQUENCE</scope>
    <source>
        <strain evidence="1">KCTC 12710</strain>
    </source>
</reference>
<dbReference type="EMBL" id="BMWZ01000002">
    <property type="protein sequence ID" value="GGZ74700.1"/>
    <property type="molecule type" value="Genomic_DNA"/>
</dbReference>
<evidence type="ECO:0000313" key="1">
    <source>
        <dbReference type="EMBL" id="GGZ74700.1"/>
    </source>
</evidence>
<dbReference type="Proteomes" id="UP000636004">
    <property type="component" value="Unassembled WGS sequence"/>
</dbReference>
<reference evidence="1" key="1">
    <citation type="journal article" date="2014" name="Int. J. Syst. Evol. Microbiol.">
        <title>Complete genome sequence of Corynebacterium casei LMG S-19264T (=DSM 44701T), isolated from a smear-ripened cheese.</title>
        <authorList>
            <consortium name="US DOE Joint Genome Institute (JGI-PGF)"/>
            <person name="Walter F."/>
            <person name="Albersmeier A."/>
            <person name="Kalinowski J."/>
            <person name="Ruckert C."/>
        </authorList>
    </citation>
    <scope>NUCLEOTIDE SEQUENCE</scope>
    <source>
        <strain evidence="1">KCTC 12710</strain>
    </source>
</reference>